<dbReference type="GO" id="GO:0061630">
    <property type="term" value="F:ubiquitin protein ligase activity"/>
    <property type="evidence" value="ECO:0007669"/>
    <property type="project" value="UniProtKB-EC"/>
</dbReference>
<dbReference type="InParanoid" id="A0A1W4XAW8"/>
<comment type="pathway">
    <text evidence="2 10">Protein modification; protein ubiquitination.</text>
</comment>
<evidence type="ECO:0000313" key="13">
    <source>
        <dbReference type="Proteomes" id="UP000192223"/>
    </source>
</evidence>
<accession>A0A1W4XAW8</accession>
<feature type="domain" description="SIAH-type" evidence="12">
    <location>
        <begin position="66"/>
        <end position="124"/>
    </location>
</feature>
<organism evidence="13 14">
    <name type="scientific">Agrilus planipennis</name>
    <name type="common">Emerald ash borer</name>
    <name type="synonym">Agrilus marcopoli</name>
    <dbReference type="NCBI Taxonomy" id="224129"/>
    <lineage>
        <taxon>Eukaryota</taxon>
        <taxon>Metazoa</taxon>
        <taxon>Ecdysozoa</taxon>
        <taxon>Arthropoda</taxon>
        <taxon>Hexapoda</taxon>
        <taxon>Insecta</taxon>
        <taxon>Pterygota</taxon>
        <taxon>Neoptera</taxon>
        <taxon>Endopterygota</taxon>
        <taxon>Coleoptera</taxon>
        <taxon>Polyphaga</taxon>
        <taxon>Elateriformia</taxon>
        <taxon>Buprestoidea</taxon>
        <taxon>Buprestidae</taxon>
        <taxon>Agrilinae</taxon>
        <taxon>Agrilus</taxon>
    </lineage>
</organism>
<dbReference type="GO" id="GO:0005737">
    <property type="term" value="C:cytoplasm"/>
    <property type="evidence" value="ECO:0007669"/>
    <property type="project" value="InterPro"/>
</dbReference>
<dbReference type="InterPro" id="IPR008974">
    <property type="entry name" value="TRAF-like"/>
</dbReference>
<name>A0A1W4XAW8_AGRPL</name>
<dbReference type="AlphaFoldDB" id="A0A1W4XAW8"/>
<evidence type="ECO:0000256" key="1">
    <source>
        <dbReference type="ARBA" id="ARBA00000900"/>
    </source>
</evidence>
<dbReference type="EC" id="2.3.2.27" evidence="10"/>
<dbReference type="Gene3D" id="2.60.210.10">
    <property type="entry name" value="Apoptosis, Tumor Necrosis Factor Receptor Associated Protein 2, Chain A"/>
    <property type="match status" value="1"/>
</dbReference>
<comment type="domain">
    <text evidence="10">The RING-type zinc finger domain is essential for ubiquitin ligase activity.</text>
</comment>
<dbReference type="GeneID" id="108742516"/>
<dbReference type="PROSITE" id="PS50089">
    <property type="entry name" value="ZF_RING_2"/>
    <property type="match status" value="1"/>
</dbReference>
<dbReference type="PROSITE" id="PS51081">
    <property type="entry name" value="ZF_SIAH"/>
    <property type="match status" value="1"/>
</dbReference>
<reference evidence="14" key="1">
    <citation type="submission" date="2025-08" db="UniProtKB">
        <authorList>
            <consortium name="RefSeq"/>
        </authorList>
    </citation>
    <scope>IDENTIFICATION</scope>
    <source>
        <tissue evidence="14">Entire body</tissue>
    </source>
</reference>
<comment type="similarity">
    <text evidence="3 10">Belongs to the SINA (Seven in absentia) family.</text>
</comment>
<dbReference type="Gene3D" id="3.30.40.10">
    <property type="entry name" value="Zinc/RING finger domain, C3HC4 (zinc finger)"/>
    <property type="match status" value="2"/>
</dbReference>
<comment type="domain">
    <text evidence="10">The SBD domain (substrate-binding domain) mediates the interaction with substrate proteins. It is related to the TRAF family.</text>
</comment>
<comment type="catalytic activity">
    <reaction evidence="1 10">
        <text>S-ubiquitinyl-[E2 ubiquitin-conjugating enzyme]-L-cysteine + [acceptor protein]-L-lysine = [E2 ubiquitin-conjugating enzyme]-L-cysteine + N(6)-ubiquitinyl-[acceptor protein]-L-lysine.</text>
        <dbReference type="EC" id="2.3.2.27"/>
    </reaction>
</comment>
<keyword evidence="13" id="KW-1185">Reference proteome</keyword>
<dbReference type="FunFam" id="3.30.40.10:FF:000041">
    <property type="entry name" value="E3 ubiquitin-protein ligase SINAT3"/>
    <property type="match status" value="1"/>
</dbReference>
<evidence type="ECO:0000256" key="7">
    <source>
        <dbReference type="ARBA" id="ARBA00022786"/>
    </source>
</evidence>
<keyword evidence="6 9" id="KW-0863">Zinc-finger</keyword>
<evidence type="ECO:0000259" key="11">
    <source>
        <dbReference type="PROSITE" id="PS50089"/>
    </source>
</evidence>
<sequence>MDRLYANLLSELECPGCSNYMPPPIRQCKTGHSICEKCTNQLFKCPICQQNFTKARSINLESLAIKMQYPCTNSSYGCQERLTFIERNSHMKVCSYKKYSCPLKGCFFTGSKSEIKSHWDSKKLKTKTYGIKKVGRSKLKANSYFVRLVEAYNENFWFKKMTKQEKICWALQYIGDSNKALDYYFEIEVFKPDFPKKRIIYSDYCQPIEINNDDLFSKNNCLSATFDSLDNYIGNDKLLTYCFRVFKSEKTSEQIKQYINEDNSSSTCRTKSK</sequence>
<dbReference type="InterPro" id="IPR013083">
    <property type="entry name" value="Znf_RING/FYVE/PHD"/>
</dbReference>
<evidence type="ECO:0000256" key="6">
    <source>
        <dbReference type="ARBA" id="ARBA00022771"/>
    </source>
</evidence>
<keyword evidence="7 10" id="KW-0833">Ubl conjugation pathway</keyword>
<dbReference type="InterPro" id="IPR004162">
    <property type="entry name" value="SINA-like_animal"/>
</dbReference>
<dbReference type="OrthoDB" id="4788989at2759"/>
<dbReference type="PANTHER" id="PTHR45877:SF2">
    <property type="entry name" value="E3 UBIQUITIN-PROTEIN LIGASE SINA-RELATED"/>
    <property type="match status" value="1"/>
</dbReference>
<evidence type="ECO:0000256" key="3">
    <source>
        <dbReference type="ARBA" id="ARBA00009119"/>
    </source>
</evidence>
<dbReference type="GO" id="GO:0008270">
    <property type="term" value="F:zinc ion binding"/>
    <property type="evidence" value="ECO:0007669"/>
    <property type="project" value="UniProtKB-KW"/>
</dbReference>
<dbReference type="STRING" id="224129.A0A1W4XAW8"/>
<feature type="domain" description="RING-type" evidence="11">
    <location>
        <begin position="14"/>
        <end position="49"/>
    </location>
</feature>
<dbReference type="KEGG" id="apln:108742516"/>
<dbReference type="RefSeq" id="XP_018333256.1">
    <property type="nucleotide sequence ID" value="XM_018477754.1"/>
</dbReference>
<dbReference type="Proteomes" id="UP000192223">
    <property type="component" value="Unplaced"/>
</dbReference>
<evidence type="ECO:0000256" key="9">
    <source>
        <dbReference type="PROSITE-ProRule" id="PRU00455"/>
    </source>
</evidence>
<dbReference type="InterPro" id="IPR013010">
    <property type="entry name" value="Znf_SIAH"/>
</dbReference>
<dbReference type="InterPro" id="IPR001841">
    <property type="entry name" value="Znf_RING"/>
</dbReference>
<proteinExistence type="inferred from homology"/>
<evidence type="ECO:0000256" key="5">
    <source>
        <dbReference type="ARBA" id="ARBA00022723"/>
    </source>
</evidence>
<dbReference type="InterPro" id="IPR049548">
    <property type="entry name" value="Sina-like_RING"/>
</dbReference>
<dbReference type="GO" id="GO:0016567">
    <property type="term" value="P:protein ubiquitination"/>
    <property type="evidence" value="ECO:0007669"/>
    <property type="project" value="UniProtKB-UniPathway"/>
</dbReference>
<evidence type="ECO:0000256" key="8">
    <source>
        <dbReference type="ARBA" id="ARBA00022833"/>
    </source>
</evidence>
<evidence type="ECO:0000256" key="2">
    <source>
        <dbReference type="ARBA" id="ARBA00004906"/>
    </source>
</evidence>
<dbReference type="UniPathway" id="UPA00143"/>
<dbReference type="Pfam" id="PF21362">
    <property type="entry name" value="Sina_RING"/>
    <property type="match status" value="1"/>
</dbReference>
<dbReference type="SUPFAM" id="SSF49599">
    <property type="entry name" value="TRAF domain-like"/>
    <property type="match status" value="1"/>
</dbReference>
<dbReference type="GO" id="GO:0031624">
    <property type="term" value="F:ubiquitin conjugating enzyme binding"/>
    <property type="evidence" value="ECO:0007669"/>
    <property type="project" value="TreeGrafter"/>
</dbReference>
<dbReference type="PANTHER" id="PTHR45877">
    <property type="entry name" value="E3 UBIQUITIN-PROTEIN LIGASE SIAH2"/>
    <property type="match status" value="1"/>
</dbReference>
<dbReference type="InterPro" id="IPR018121">
    <property type="entry name" value="7-in-absentia-prot_TRAF-dom"/>
</dbReference>
<protein>
    <recommendedName>
        <fullName evidence="10">E3 ubiquitin-protein ligase</fullName>
        <ecNumber evidence="10">2.3.2.27</ecNumber>
    </recommendedName>
</protein>
<keyword evidence="4" id="KW-0808">Transferase</keyword>
<gene>
    <name evidence="14" type="primary">LOC108742516</name>
</gene>
<dbReference type="SUPFAM" id="SSF57850">
    <property type="entry name" value="RING/U-box"/>
    <property type="match status" value="1"/>
</dbReference>
<comment type="function">
    <text evidence="10">E3 ubiquitin-protein ligase that mediates ubiquitination and subsequent proteasomal degradation of target proteins. E3 ubiquitin ligases accept ubiquitin from an E2 ubiquitin-conjugating enzyme in the form of a thioester and then directly transfers the ubiquitin to targeted substrates.</text>
</comment>
<dbReference type="Pfam" id="PF03145">
    <property type="entry name" value="Sina_TRAF"/>
    <property type="match status" value="1"/>
</dbReference>
<keyword evidence="5 10" id="KW-0479">Metal-binding</keyword>
<evidence type="ECO:0000313" key="14">
    <source>
        <dbReference type="RefSeq" id="XP_018333256.1"/>
    </source>
</evidence>
<evidence type="ECO:0000256" key="10">
    <source>
        <dbReference type="RuleBase" id="RU201113"/>
    </source>
</evidence>
<dbReference type="Pfam" id="PF21361">
    <property type="entry name" value="Sina_ZnF"/>
    <property type="match status" value="1"/>
</dbReference>
<evidence type="ECO:0000256" key="4">
    <source>
        <dbReference type="ARBA" id="ARBA00022679"/>
    </source>
</evidence>
<keyword evidence="8 10" id="KW-0862">Zinc</keyword>
<evidence type="ECO:0000259" key="12">
    <source>
        <dbReference type="PROSITE" id="PS51081"/>
    </source>
</evidence>
<dbReference type="GO" id="GO:0043161">
    <property type="term" value="P:proteasome-mediated ubiquitin-dependent protein catabolic process"/>
    <property type="evidence" value="ECO:0007669"/>
    <property type="project" value="TreeGrafter"/>
</dbReference>